<feature type="non-terminal residue" evidence="1">
    <location>
        <position position="1"/>
    </location>
</feature>
<evidence type="ECO:0000313" key="2">
    <source>
        <dbReference type="Proteomes" id="UP000601435"/>
    </source>
</evidence>
<dbReference type="Proteomes" id="UP000601435">
    <property type="component" value="Unassembled WGS sequence"/>
</dbReference>
<proteinExistence type="predicted"/>
<gene>
    <name evidence="1" type="ORF">SNEC2469_LOCUS5936</name>
</gene>
<keyword evidence="2" id="KW-1185">Reference proteome</keyword>
<reference evidence="1" key="1">
    <citation type="submission" date="2021-02" db="EMBL/GenBank/DDBJ databases">
        <authorList>
            <person name="Dougan E. K."/>
            <person name="Rhodes N."/>
            <person name="Thang M."/>
            <person name="Chan C."/>
        </authorList>
    </citation>
    <scope>NUCLEOTIDE SEQUENCE</scope>
</reference>
<name>A0A812MAT3_9DINO</name>
<organism evidence="1 2">
    <name type="scientific">Symbiodinium necroappetens</name>
    <dbReference type="NCBI Taxonomy" id="1628268"/>
    <lineage>
        <taxon>Eukaryota</taxon>
        <taxon>Sar</taxon>
        <taxon>Alveolata</taxon>
        <taxon>Dinophyceae</taxon>
        <taxon>Suessiales</taxon>
        <taxon>Symbiodiniaceae</taxon>
        <taxon>Symbiodinium</taxon>
    </lineage>
</organism>
<sequence>MSRIQSRSCLCVRISSFLYGIAGAFALLDSPCVAPKPSARQQLGKCLFERVVNSACCRLPFQEAKKIKASDTAPLWLIEEWFLSDSGDPLSAPFKMLLERFSIRGLEDDPELFEDEERRFRMSHTGPVELPLETAASLDSSSFVCFLRRDEIGWHGFMESVHVCMVRKVFQECERQRDFALSHTDIERIPAAQKVMMSSLFPYIADAVLVAREDAWSPHRQLCFSSVADFPPRQLFADVVGEDDAWLDLIEELRAQSSNFRRMQLYVESFRVAKCHSYFARPILPARIRQELLEEYENLAYSTREARVMHDALRKRFFDGGSRVTKEDYVAAMCPTEFRHKESSPAVNQVVCQLLSMQVAKVEQALLQKEALFAKRGEAAGTRRDFIKPEVPDRQWALWNEAFDVLSRGDAGRGEGING</sequence>
<dbReference type="AlphaFoldDB" id="A0A812MAT3"/>
<protein>
    <submittedName>
        <fullName evidence="1">Uncharacterized protein</fullName>
    </submittedName>
</protein>
<evidence type="ECO:0000313" key="1">
    <source>
        <dbReference type="EMBL" id="CAE7260519.1"/>
    </source>
</evidence>
<accession>A0A812MAT3</accession>
<dbReference type="OrthoDB" id="10375829at2759"/>
<comment type="caution">
    <text evidence="1">The sequence shown here is derived from an EMBL/GenBank/DDBJ whole genome shotgun (WGS) entry which is preliminary data.</text>
</comment>
<dbReference type="EMBL" id="CAJNJA010010652">
    <property type="protein sequence ID" value="CAE7260519.1"/>
    <property type="molecule type" value="Genomic_DNA"/>
</dbReference>